<dbReference type="GO" id="GO:0047496">
    <property type="term" value="P:vesicle transport along microtubule"/>
    <property type="evidence" value="ECO:0007669"/>
    <property type="project" value="TreeGrafter"/>
</dbReference>
<feature type="coiled-coil region" evidence="2">
    <location>
        <begin position="364"/>
        <end position="436"/>
    </location>
</feature>
<name>A0A4Z2CCK3_9TELE</name>
<dbReference type="GO" id="GO:0055107">
    <property type="term" value="P:Golgi to secretory granule transport"/>
    <property type="evidence" value="ECO:0007669"/>
    <property type="project" value="TreeGrafter"/>
</dbReference>
<evidence type="ECO:0000256" key="1">
    <source>
        <dbReference type="ARBA" id="ARBA00023054"/>
    </source>
</evidence>
<dbReference type="PANTHER" id="PTHR32123">
    <property type="entry name" value="BICD FAMILY-LIKE CARGO ADAPTER"/>
    <property type="match status" value="1"/>
</dbReference>
<keyword evidence="4" id="KW-1185">Reference proteome</keyword>
<reference evidence="3 4" key="1">
    <citation type="submission" date="2019-04" db="EMBL/GenBank/DDBJ databases">
        <title>The sequence and de novo assembly of Takifugu bimaculatus genome using PacBio and Hi-C technologies.</title>
        <authorList>
            <person name="Xu P."/>
            <person name="Liu B."/>
            <person name="Zhou Z."/>
        </authorList>
    </citation>
    <scope>NUCLEOTIDE SEQUENCE [LARGE SCALE GENOMIC DNA]</scope>
    <source>
        <strain evidence="3">TB-2018</strain>
        <tissue evidence="3">Muscle</tissue>
    </source>
</reference>
<feature type="coiled-coil region" evidence="2">
    <location>
        <begin position="63"/>
        <end position="278"/>
    </location>
</feature>
<sequence length="555" mass="63523">MDRLDAWSLKSRSLDLGKNFYLEYGAEEITDYRDPGELLAALKQKEEEVILAAQLGNALLLENQQLKDQSDKLHEQYADTLEDLEQSKHDLRLKLEGCQSQWESQVSDLERDARELSAQVERLTGALSEAERDKVQAQRERDEQTQRLREQLDTAVEVERAMSNELQALKQELQRNGGYNRLQDEELISAMREQVLRLTQKERLLEERLESTCQENTELRANLASLQARLARHDQLNQQHTQQLAQAWQEVEVAKSRSQQLQDQVEDLQEKVSLQEAGSHGDVSLLSELEISLAAADMGVSKEEMKQELESILQLLLPLAPDPSNSERSDGEDHQEDLRVMLQQLKGVAQTFAQTAQTQVSSSNILLQQENTELRNDLVSSQEKAEVVKQAIRDRDEAIAKKNLIEAELVRSKNDMMSLNNQLLEAIQRKLELSQELEAWQVGGGQYLCLDWMLVILNRRYPDHPQPAAQIAAAIRASSEEVNAQWLVLLSQVQQDSFRWDTTGLLFLFFLFLELRHSSRQKPVPLERLVKERESGTVWKVMSSEERAHGGCEDT</sequence>
<dbReference type="AlphaFoldDB" id="A0A4Z2CCK3"/>
<protein>
    <submittedName>
        <fullName evidence="3">Uncharacterized protein</fullName>
    </submittedName>
</protein>
<dbReference type="PANTHER" id="PTHR32123:SF10">
    <property type="entry name" value="BICD FAMILY-LIKE CARGO ADAPTER 1-RELATED"/>
    <property type="match status" value="1"/>
</dbReference>
<keyword evidence="1 2" id="KW-0175">Coiled coil</keyword>
<evidence type="ECO:0000313" key="4">
    <source>
        <dbReference type="Proteomes" id="UP000516260"/>
    </source>
</evidence>
<dbReference type="InterPro" id="IPR051149">
    <property type="entry name" value="Spindly/BICDR_Dynein_Adapter"/>
</dbReference>
<gene>
    <name evidence="3" type="ORF">fugu_011253</name>
</gene>
<comment type="caution">
    <text evidence="3">The sequence shown here is derived from an EMBL/GenBank/DDBJ whole genome shotgun (WGS) entry which is preliminary data.</text>
</comment>
<evidence type="ECO:0000256" key="2">
    <source>
        <dbReference type="SAM" id="Coils"/>
    </source>
</evidence>
<organism evidence="3 4">
    <name type="scientific">Takifugu bimaculatus</name>
    <dbReference type="NCBI Taxonomy" id="433685"/>
    <lineage>
        <taxon>Eukaryota</taxon>
        <taxon>Metazoa</taxon>
        <taxon>Chordata</taxon>
        <taxon>Craniata</taxon>
        <taxon>Vertebrata</taxon>
        <taxon>Euteleostomi</taxon>
        <taxon>Actinopterygii</taxon>
        <taxon>Neopterygii</taxon>
        <taxon>Teleostei</taxon>
        <taxon>Neoteleostei</taxon>
        <taxon>Acanthomorphata</taxon>
        <taxon>Eupercaria</taxon>
        <taxon>Tetraodontiformes</taxon>
        <taxon>Tetradontoidea</taxon>
        <taxon>Tetraodontidae</taxon>
        <taxon>Takifugu</taxon>
    </lineage>
</organism>
<evidence type="ECO:0000313" key="3">
    <source>
        <dbReference type="EMBL" id="TNN01871.1"/>
    </source>
</evidence>
<dbReference type="EMBL" id="SWLE01000003">
    <property type="protein sequence ID" value="TNN01871.1"/>
    <property type="molecule type" value="Genomic_DNA"/>
</dbReference>
<proteinExistence type="predicted"/>
<dbReference type="Proteomes" id="UP000516260">
    <property type="component" value="Chromosome 11"/>
</dbReference>
<accession>A0A4Z2CCK3</accession>